<dbReference type="InterPro" id="IPR002347">
    <property type="entry name" value="SDR_fam"/>
</dbReference>
<dbReference type="RefSeq" id="WP_345419692.1">
    <property type="nucleotide sequence ID" value="NZ_BAABGT010000047.1"/>
</dbReference>
<comment type="caution">
    <text evidence="4">The sequence shown here is derived from an EMBL/GenBank/DDBJ whole genome shotgun (WGS) entry which is preliminary data.</text>
</comment>
<gene>
    <name evidence="4" type="ORF">GCM10023175_36780</name>
</gene>
<keyword evidence="5" id="KW-1185">Reference proteome</keyword>
<reference evidence="5" key="1">
    <citation type="journal article" date="2019" name="Int. J. Syst. Evol. Microbiol.">
        <title>The Global Catalogue of Microorganisms (GCM) 10K type strain sequencing project: providing services to taxonomists for standard genome sequencing and annotation.</title>
        <authorList>
            <consortium name="The Broad Institute Genomics Platform"/>
            <consortium name="The Broad Institute Genome Sequencing Center for Infectious Disease"/>
            <person name="Wu L."/>
            <person name="Ma J."/>
        </authorList>
    </citation>
    <scope>NUCLEOTIDE SEQUENCE [LARGE SCALE GENOMIC DNA]</scope>
    <source>
        <strain evidence="5">JCM 17906</strain>
    </source>
</reference>
<protein>
    <recommendedName>
        <fullName evidence="6">Short subunit dehydrogenase</fullName>
    </recommendedName>
</protein>
<dbReference type="InterPro" id="IPR036291">
    <property type="entry name" value="NAD(P)-bd_dom_sf"/>
</dbReference>
<proteinExistence type="inferred from homology"/>
<feature type="region of interest" description="Disordered" evidence="3">
    <location>
        <begin position="59"/>
        <end position="95"/>
    </location>
</feature>
<name>A0ABP8RVB6_9PSEU</name>
<keyword evidence="2" id="KW-0560">Oxidoreductase</keyword>
<dbReference type="Pfam" id="PF00106">
    <property type="entry name" value="adh_short"/>
    <property type="match status" value="1"/>
</dbReference>
<dbReference type="PANTHER" id="PTHR43639:SF1">
    <property type="entry name" value="SHORT-CHAIN DEHYDROGENASE_REDUCTASE FAMILY PROTEIN"/>
    <property type="match status" value="1"/>
</dbReference>
<dbReference type="SUPFAM" id="SSF51735">
    <property type="entry name" value="NAD(P)-binding Rossmann-fold domains"/>
    <property type="match status" value="1"/>
</dbReference>
<evidence type="ECO:0000313" key="5">
    <source>
        <dbReference type="Proteomes" id="UP001501598"/>
    </source>
</evidence>
<dbReference type="PRINTS" id="PR00081">
    <property type="entry name" value="GDHRDH"/>
</dbReference>
<evidence type="ECO:0000256" key="3">
    <source>
        <dbReference type="SAM" id="MobiDB-lite"/>
    </source>
</evidence>
<dbReference type="Gene3D" id="3.40.50.720">
    <property type="entry name" value="NAD(P)-binding Rossmann-like Domain"/>
    <property type="match status" value="2"/>
</dbReference>
<dbReference type="Pfam" id="PF13561">
    <property type="entry name" value="adh_short_C2"/>
    <property type="match status" value="1"/>
</dbReference>
<dbReference type="PANTHER" id="PTHR43639">
    <property type="entry name" value="OXIDOREDUCTASE, SHORT-CHAIN DEHYDROGENASE/REDUCTASE FAMILY (AFU_ORTHOLOGUE AFUA_5G02870)"/>
    <property type="match status" value="1"/>
</dbReference>
<organism evidence="4 5">
    <name type="scientific">Pseudonocardia xishanensis</name>
    <dbReference type="NCBI Taxonomy" id="630995"/>
    <lineage>
        <taxon>Bacteria</taxon>
        <taxon>Bacillati</taxon>
        <taxon>Actinomycetota</taxon>
        <taxon>Actinomycetes</taxon>
        <taxon>Pseudonocardiales</taxon>
        <taxon>Pseudonocardiaceae</taxon>
        <taxon>Pseudonocardia</taxon>
    </lineage>
</organism>
<accession>A0ABP8RVB6</accession>
<comment type="similarity">
    <text evidence="1">Belongs to the short-chain dehydrogenases/reductases (SDR) family.</text>
</comment>
<evidence type="ECO:0000313" key="4">
    <source>
        <dbReference type="EMBL" id="GAA4549181.1"/>
    </source>
</evidence>
<feature type="compositionally biased region" description="Gly residues" evidence="3">
    <location>
        <begin position="61"/>
        <end position="71"/>
    </location>
</feature>
<dbReference type="EMBL" id="BAABGT010000047">
    <property type="protein sequence ID" value="GAA4549181.1"/>
    <property type="molecule type" value="Genomic_DNA"/>
</dbReference>
<dbReference type="Proteomes" id="UP001501598">
    <property type="component" value="Unassembled WGS sequence"/>
</dbReference>
<evidence type="ECO:0008006" key="6">
    <source>
        <dbReference type="Google" id="ProtNLM"/>
    </source>
</evidence>
<evidence type="ECO:0000256" key="1">
    <source>
        <dbReference type="ARBA" id="ARBA00006484"/>
    </source>
</evidence>
<sequence length="184" mass="18172">MSTALDHEVAIVTGAGKGLGRVTAERLGGEGATVVVSDIDLPAAEKVAAIPGATALACGRPRGGADQGTGGADRRAARRAPRQVSNAGVGRPEPLLAMDRGAPECAAAARAGELGAPTYMKTAMADNGAQTVDALGPALSPLGRLADGADVVNLLNFLASDEAACIPGSEYNLDGGDSALLSVD</sequence>
<evidence type="ECO:0000256" key="2">
    <source>
        <dbReference type="ARBA" id="ARBA00023002"/>
    </source>
</evidence>